<dbReference type="EMBL" id="MFYX01000050">
    <property type="protein sequence ID" value="OGK05695.1"/>
    <property type="molecule type" value="Genomic_DNA"/>
</dbReference>
<comment type="caution">
    <text evidence="1">The sequence shown here is derived from an EMBL/GenBank/DDBJ whole genome shotgun (WGS) entry which is preliminary data.</text>
</comment>
<dbReference type="AlphaFoldDB" id="A0A1F7FG67"/>
<reference evidence="1 2" key="1">
    <citation type="journal article" date="2016" name="Nat. Commun.">
        <title>Thousands of microbial genomes shed light on interconnected biogeochemical processes in an aquifer system.</title>
        <authorList>
            <person name="Anantharaman K."/>
            <person name="Brown C.T."/>
            <person name="Hug L.A."/>
            <person name="Sharon I."/>
            <person name="Castelle C.J."/>
            <person name="Probst A.J."/>
            <person name="Thomas B.C."/>
            <person name="Singh A."/>
            <person name="Wilkins M.J."/>
            <person name="Karaoz U."/>
            <person name="Brodie E.L."/>
            <person name="Williams K.H."/>
            <person name="Hubbard S.S."/>
            <person name="Banfield J.F."/>
        </authorList>
    </citation>
    <scope>NUCLEOTIDE SEQUENCE [LARGE SCALE GENOMIC DNA]</scope>
</reference>
<evidence type="ECO:0000313" key="1">
    <source>
        <dbReference type="EMBL" id="OGK05695.1"/>
    </source>
</evidence>
<organism evidence="1 2">
    <name type="scientific">Candidatus Raymondbacteria bacterium RIFOXYD12_FULL_49_13</name>
    <dbReference type="NCBI Taxonomy" id="1817890"/>
    <lineage>
        <taxon>Bacteria</taxon>
        <taxon>Raymondiibacteriota</taxon>
    </lineage>
</organism>
<dbReference type="Gene3D" id="3.40.50.2000">
    <property type="entry name" value="Glycogen Phosphorylase B"/>
    <property type="match status" value="2"/>
</dbReference>
<gene>
    <name evidence="1" type="ORF">A2519_03855</name>
</gene>
<dbReference type="CDD" id="cd03801">
    <property type="entry name" value="GT4_PimA-like"/>
    <property type="match status" value="1"/>
</dbReference>
<protein>
    <recommendedName>
        <fullName evidence="3">Glycosyltransferase subfamily 4-like N-terminal domain-containing protein</fullName>
    </recommendedName>
</protein>
<name>A0A1F7FG67_UNCRA</name>
<sequence>MRILVISSLLLFKETRYGGAKRLYSFVYELSRFADVHTICLDASGEAPDFEKSGECLQNFLFLPQCHPPLPAPYKFFYSPIDFQQLVRKNRLSIDRFLNNRPFDAVLLAYPLALSFLCIPQIQAINRAVYLEDDLILETLRNTASGQRSIVLKFLKKIRYWQTFRFYRKALKHITAWIAISSQEQEIIKSYFPAATVSVLKYGVDLEEYPLLPLSPAAKRIGFIGNFLHAPNADAMHHFLGAIFPFLAESMPDLELIIGGKNIPDAIRNHNPSKGKIECIEDFPDIADFYRSITVFVNPIVSRRGLRTKLIEAAAFGRPIISTPLGAEGLEDLMILKAESKKEYRDHLNALFTDQILAESIRMRNRRQIENVYTGSALAKRLFSILTAPTADAE</sequence>
<dbReference type="SUPFAM" id="SSF53756">
    <property type="entry name" value="UDP-Glycosyltransferase/glycogen phosphorylase"/>
    <property type="match status" value="1"/>
</dbReference>
<proteinExistence type="predicted"/>
<evidence type="ECO:0000313" key="2">
    <source>
        <dbReference type="Proteomes" id="UP000179243"/>
    </source>
</evidence>
<accession>A0A1F7FG67</accession>
<dbReference type="Pfam" id="PF13692">
    <property type="entry name" value="Glyco_trans_1_4"/>
    <property type="match status" value="1"/>
</dbReference>
<dbReference type="PANTHER" id="PTHR12526">
    <property type="entry name" value="GLYCOSYLTRANSFERASE"/>
    <property type="match status" value="1"/>
</dbReference>
<dbReference type="Proteomes" id="UP000179243">
    <property type="component" value="Unassembled WGS sequence"/>
</dbReference>
<evidence type="ECO:0008006" key="3">
    <source>
        <dbReference type="Google" id="ProtNLM"/>
    </source>
</evidence>
<dbReference type="PANTHER" id="PTHR12526:SF630">
    <property type="entry name" value="GLYCOSYLTRANSFERASE"/>
    <property type="match status" value="1"/>
</dbReference>